<protein>
    <recommendedName>
        <fullName evidence="1">Presequence protease mitochondrial-type C-terminal domain-containing protein</fullName>
    </recommendedName>
</protein>
<proteinExistence type="predicted"/>
<gene>
    <name evidence="2" type="ORF">ROSINTL182_06901</name>
</gene>
<dbReference type="EMBL" id="ABYJ02000093">
    <property type="protein sequence ID" value="EEV01148.1"/>
    <property type="molecule type" value="Genomic_DNA"/>
</dbReference>
<evidence type="ECO:0000313" key="2">
    <source>
        <dbReference type="EMBL" id="EEV01148.1"/>
    </source>
</evidence>
<name>C7GAH1_9FIRM</name>
<dbReference type="InterPro" id="IPR055130">
    <property type="entry name" value="PreP_C"/>
</dbReference>
<organism evidence="2 3">
    <name type="scientific">Roseburia intestinalis L1-82</name>
    <dbReference type="NCBI Taxonomy" id="536231"/>
    <lineage>
        <taxon>Bacteria</taxon>
        <taxon>Bacillati</taxon>
        <taxon>Bacillota</taxon>
        <taxon>Clostridia</taxon>
        <taxon>Lachnospirales</taxon>
        <taxon>Lachnospiraceae</taxon>
        <taxon>Roseburia</taxon>
    </lineage>
</organism>
<dbReference type="AlphaFoldDB" id="C7GAH1"/>
<dbReference type="HOGENOM" id="CLU_2397731_0_0_9"/>
<reference evidence="2 3" key="1">
    <citation type="submission" date="2009-08" db="EMBL/GenBank/DDBJ databases">
        <authorList>
            <person name="Weinstock G."/>
            <person name="Sodergren E."/>
            <person name="Clifton S."/>
            <person name="Fulton L."/>
            <person name="Fulton B."/>
            <person name="Courtney L."/>
            <person name="Fronick C."/>
            <person name="Harrison M."/>
            <person name="Strong C."/>
            <person name="Farmer C."/>
            <person name="Delahaunty K."/>
            <person name="Markovic C."/>
            <person name="Hall O."/>
            <person name="Minx P."/>
            <person name="Tomlinson C."/>
            <person name="Mitreva M."/>
            <person name="Nelson J."/>
            <person name="Hou S."/>
            <person name="Wollam A."/>
            <person name="Pepin K.H."/>
            <person name="Johnson M."/>
            <person name="Bhonagiri V."/>
            <person name="Nash W.E."/>
            <person name="Warren W."/>
            <person name="Chinwalla A."/>
            <person name="Mardis E.R."/>
            <person name="Wilson R.K."/>
        </authorList>
    </citation>
    <scope>NUCLEOTIDE SEQUENCE [LARGE SCALE GENOMIC DNA]</scope>
    <source>
        <strain evidence="2 3">L1-82</strain>
    </source>
</reference>
<sequence>MTKYIIGTISDMDTPMNPSAKGARSMTAYLQGLDFADIQKERDQVIGATDEDIRGLKDLIASVLEEKNLCVIGNEDNLKSQSDMFMQLKNLYE</sequence>
<dbReference type="GO" id="GO:0046872">
    <property type="term" value="F:metal ion binding"/>
    <property type="evidence" value="ECO:0007669"/>
    <property type="project" value="InterPro"/>
</dbReference>
<comment type="caution">
    <text evidence="2">The sequence shown here is derived from an EMBL/GenBank/DDBJ whole genome shotgun (WGS) entry which is preliminary data.</text>
</comment>
<dbReference type="Gene3D" id="3.30.830.10">
    <property type="entry name" value="Metalloenzyme, LuxS/M16 peptidase-like"/>
    <property type="match status" value="1"/>
</dbReference>
<dbReference type="SUPFAM" id="SSF63411">
    <property type="entry name" value="LuxS/MPP-like metallohydrolase"/>
    <property type="match status" value="1"/>
</dbReference>
<dbReference type="Pfam" id="PF22516">
    <property type="entry name" value="PreP_C"/>
    <property type="match status" value="1"/>
</dbReference>
<dbReference type="Proteomes" id="UP000004828">
    <property type="component" value="Unassembled WGS sequence"/>
</dbReference>
<evidence type="ECO:0000313" key="3">
    <source>
        <dbReference type="Proteomes" id="UP000004828"/>
    </source>
</evidence>
<accession>C7GAH1</accession>
<feature type="domain" description="Presequence protease mitochondrial-type C-terminal" evidence="1">
    <location>
        <begin position="1"/>
        <end position="72"/>
    </location>
</feature>
<evidence type="ECO:0000259" key="1">
    <source>
        <dbReference type="Pfam" id="PF22516"/>
    </source>
</evidence>
<dbReference type="InterPro" id="IPR011249">
    <property type="entry name" value="Metalloenz_LuxS/M16"/>
</dbReference>